<keyword evidence="2" id="KW-0472">Membrane</keyword>
<keyword evidence="2" id="KW-1133">Transmembrane helix</keyword>
<dbReference type="Proteomes" id="UP001328107">
    <property type="component" value="Unassembled WGS sequence"/>
</dbReference>
<keyword evidence="2" id="KW-0812">Transmembrane</keyword>
<feature type="non-terminal residue" evidence="3">
    <location>
        <position position="1"/>
    </location>
</feature>
<protein>
    <submittedName>
        <fullName evidence="3">Uncharacterized protein</fullName>
    </submittedName>
</protein>
<evidence type="ECO:0000256" key="1">
    <source>
        <dbReference type="SAM" id="MobiDB-lite"/>
    </source>
</evidence>
<feature type="compositionally biased region" description="Polar residues" evidence="1">
    <location>
        <begin position="82"/>
        <end position="104"/>
    </location>
</feature>
<feature type="transmembrane region" description="Helical" evidence="2">
    <location>
        <begin position="12"/>
        <end position="38"/>
    </location>
</feature>
<name>A0AAN5D151_9BILA</name>
<accession>A0AAN5D151</accession>
<feature type="non-terminal residue" evidence="3">
    <location>
        <position position="104"/>
    </location>
</feature>
<dbReference type="AlphaFoldDB" id="A0AAN5D151"/>
<comment type="caution">
    <text evidence="3">The sequence shown here is derived from an EMBL/GenBank/DDBJ whole genome shotgun (WGS) entry which is preliminary data.</text>
</comment>
<evidence type="ECO:0000256" key="2">
    <source>
        <dbReference type="SAM" id="Phobius"/>
    </source>
</evidence>
<evidence type="ECO:0000313" key="3">
    <source>
        <dbReference type="EMBL" id="GMR54476.1"/>
    </source>
</evidence>
<gene>
    <name evidence="3" type="ORF">PMAYCL1PPCAC_24671</name>
</gene>
<evidence type="ECO:0000313" key="4">
    <source>
        <dbReference type="Proteomes" id="UP001328107"/>
    </source>
</evidence>
<organism evidence="3 4">
    <name type="scientific">Pristionchus mayeri</name>
    <dbReference type="NCBI Taxonomy" id="1317129"/>
    <lineage>
        <taxon>Eukaryota</taxon>
        <taxon>Metazoa</taxon>
        <taxon>Ecdysozoa</taxon>
        <taxon>Nematoda</taxon>
        <taxon>Chromadorea</taxon>
        <taxon>Rhabditida</taxon>
        <taxon>Rhabditina</taxon>
        <taxon>Diplogasteromorpha</taxon>
        <taxon>Diplogasteroidea</taxon>
        <taxon>Neodiplogasteridae</taxon>
        <taxon>Pristionchus</taxon>
    </lineage>
</organism>
<sequence>ALRAHSSYPHRFTIFTITFSGLTVIDPTSLIGLVVAVFSMVNRESNLISVNFSSMKASRMPRQMRGPSPKDWKADRGRSESSSHLNCRNSFASSPHTLSSMCIV</sequence>
<feature type="region of interest" description="Disordered" evidence="1">
    <location>
        <begin position="58"/>
        <end position="104"/>
    </location>
</feature>
<keyword evidence="4" id="KW-1185">Reference proteome</keyword>
<proteinExistence type="predicted"/>
<reference evidence="4" key="1">
    <citation type="submission" date="2022-10" db="EMBL/GenBank/DDBJ databases">
        <title>Genome assembly of Pristionchus species.</title>
        <authorList>
            <person name="Yoshida K."/>
            <person name="Sommer R.J."/>
        </authorList>
    </citation>
    <scope>NUCLEOTIDE SEQUENCE [LARGE SCALE GENOMIC DNA]</scope>
    <source>
        <strain evidence="4">RS5460</strain>
    </source>
</reference>
<dbReference type="EMBL" id="BTRK01000005">
    <property type="protein sequence ID" value="GMR54476.1"/>
    <property type="molecule type" value="Genomic_DNA"/>
</dbReference>
<feature type="compositionally biased region" description="Basic and acidic residues" evidence="1">
    <location>
        <begin position="68"/>
        <end position="81"/>
    </location>
</feature>